<protein>
    <submittedName>
        <fullName evidence="2">Uncharacterized protein</fullName>
    </submittedName>
</protein>
<dbReference type="EMBL" id="JBHMAS010000004">
    <property type="protein sequence ID" value="MFB9778866.1"/>
    <property type="molecule type" value="Genomic_DNA"/>
</dbReference>
<keyword evidence="1" id="KW-0175">Coiled coil</keyword>
<accession>A0ABV5X8X6</accession>
<feature type="coiled-coil region" evidence="1">
    <location>
        <begin position="17"/>
        <end position="44"/>
    </location>
</feature>
<comment type="caution">
    <text evidence="2">The sequence shown here is derived from an EMBL/GenBank/DDBJ whole genome shotgun (WGS) entry which is preliminary data.</text>
</comment>
<dbReference type="RefSeq" id="WP_378373965.1">
    <property type="nucleotide sequence ID" value="NZ_JBHMAS010000004.1"/>
</dbReference>
<gene>
    <name evidence="2" type="ORF">ACFFQ6_04190</name>
</gene>
<proteinExistence type="predicted"/>
<keyword evidence="3" id="KW-1185">Reference proteome</keyword>
<organism evidence="2 3">
    <name type="scientific">Rhodococcus baikonurensis</name>
    <dbReference type="NCBI Taxonomy" id="172041"/>
    <lineage>
        <taxon>Bacteria</taxon>
        <taxon>Bacillati</taxon>
        <taxon>Actinomycetota</taxon>
        <taxon>Actinomycetes</taxon>
        <taxon>Mycobacteriales</taxon>
        <taxon>Nocardiaceae</taxon>
        <taxon>Rhodococcus</taxon>
        <taxon>Rhodococcus erythropolis group</taxon>
    </lineage>
</organism>
<evidence type="ECO:0000313" key="2">
    <source>
        <dbReference type="EMBL" id="MFB9778866.1"/>
    </source>
</evidence>
<dbReference type="Proteomes" id="UP001589587">
    <property type="component" value="Unassembled WGS sequence"/>
</dbReference>
<evidence type="ECO:0000313" key="3">
    <source>
        <dbReference type="Proteomes" id="UP001589587"/>
    </source>
</evidence>
<sequence>MRIQIAPSLPWKLLAKAEALVAAVERVQALADDLESRADAIEEANPTHTTQIALHRQNAAMIRQALETP</sequence>
<reference evidence="2 3" key="1">
    <citation type="submission" date="2024-09" db="EMBL/GenBank/DDBJ databases">
        <authorList>
            <person name="Sun Q."/>
            <person name="Mori K."/>
        </authorList>
    </citation>
    <scope>NUCLEOTIDE SEQUENCE [LARGE SCALE GENOMIC DNA]</scope>
    <source>
        <strain evidence="2 3">JCM 11411</strain>
    </source>
</reference>
<name>A0ABV5X8X6_9NOCA</name>
<evidence type="ECO:0000256" key="1">
    <source>
        <dbReference type="SAM" id="Coils"/>
    </source>
</evidence>